<dbReference type="InterPro" id="IPR036291">
    <property type="entry name" value="NAD(P)-bd_dom_sf"/>
</dbReference>
<dbReference type="PANTHER" id="PTHR43677:SF4">
    <property type="entry name" value="QUINONE OXIDOREDUCTASE-LIKE PROTEIN 2"/>
    <property type="match status" value="1"/>
</dbReference>
<reference evidence="2" key="1">
    <citation type="journal article" date="2020" name="Stud. Mycol.">
        <title>101 Dothideomycetes genomes: a test case for predicting lifestyles and emergence of pathogens.</title>
        <authorList>
            <person name="Haridas S."/>
            <person name="Albert R."/>
            <person name="Binder M."/>
            <person name="Bloem J."/>
            <person name="Labutti K."/>
            <person name="Salamov A."/>
            <person name="Andreopoulos B."/>
            <person name="Baker S."/>
            <person name="Barry K."/>
            <person name="Bills G."/>
            <person name="Bluhm B."/>
            <person name="Cannon C."/>
            <person name="Castanera R."/>
            <person name="Culley D."/>
            <person name="Daum C."/>
            <person name="Ezra D."/>
            <person name="Gonzalez J."/>
            <person name="Henrissat B."/>
            <person name="Kuo A."/>
            <person name="Liang C."/>
            <person name="Lipzen A."/>
            <person name="Lutzoni F."/>
            <person name="Magnuson J."/>
            <person name="Mondo S."/>
            <person name="Nolan M."/>
            <person name="Ohm R."/>
            <person name="Pangilinan J."/>
            <person name="Park H.-J."/>
            <person name="Ramirez L."/>
            <person name="Alfaro M."/>
            <person name="Sun H."/>
            <person name="Tritt A."/>
            <person name="Yoshinaga Y."/>
            <person name="Zwiers L.-H."/>
            <person name="Turgeon B."/>
            <person name="Goodwin S."/>
            <person name="Spatafora J."/>
            <person name="Crous P."/>
            <person name="Grigoriev I."/>
        </authorList>
    </citation>
    <scope>NUCLEOTIDE SEQUENCE</scope>
    <source>
        <strain evidence="2">CBS 262.69</strain>
    </source>
</reference>
<dbReference type="PANTHER" id="PTHR43677">
    <property type="entry name" value="SHORT-CHAIN DEHYDROGENASE/REDUCTASE"/>
    <property type="match status" value="1"/>
</dbReference>
<dbReference type="AlphaFoldDB" id="A0A6G1I3J0"/>
<evidence type="ECO:0000313" key="3">
    <source>
        <dbReference type="Proteomes" id="UP000799640"/>
    </source>
</evidence>
<sequence>MQAIHIPAFVKDPSALKPTTHPTPTPSPTRILIHTTHVSPTHVDLLYAQGLHQNNKRHAKPPFILGMDFAGTILSAPAITGFRQGDSVYGSAAGGFAEYISVDVSKGGTGGIRRVPDGWSRAGACAVGASGAVGLGCFRAVGGVRKGEWVLVTGATGGLGCVAVQIARAMGGRVVALVGGAGAEEKERVIKALGVEACVRYDLEGWEERVKEVSGGGVDVVYDVVGMVESCLRCCAYEGRVVIVGFAGRGGDVERVRVNRVLLKSASVVGYRFGEQGRRKPEVVRRIWQDFDEMVARGGIVPVIYPKEYKSLAAVGAAMGDLARREVYGRAVIEVVEVEEQAKL</sequence>
<proteinExistence type="predicted"/>
<dbReference type="SUPFAM" id="SSF51735">
    <property type="entry name" value="NAD(P)-binding Rossmann-fold domains"/>
    <property type="match status" value="1"/>
</dbReference>
<accession>A0A6G1I3J0</accession>
<dbReference type="InterPro" id="IPR051397">
    <property type="entry name" value="Zn-ADH-like_protein"/>
</dbReference>
<dbReference type="Pfam" id="PF08240">
    <property type="entry name" value="ADH_N"/>
    <property type="match status" value="1"/>
</dbReference>
<evidence type="ECO:0000313" key="2">
    <source>
        <dbReference type="EMBL" id="KAF2402754.1"/>
    </source>
</evidence>
<dbReference type="InterPro" id="IPR013154">
    <property type="entry name" value="ADH-like_N"/>
</dbReference>
<feature type="domain" description="Enoyl reductase (ER)" evidence="1">
    <location>
        <begin position="11"/>
        <end position="333"/>
    </location>
</feature>
<evidence type="ECO:0000259" key="1">
    <source>
        <dbReference type="SMART" id="SM00829"/>
    </source>
</evidence>
<dbReference type="EMBL" id="ML996690">
    <property type="protein sequence ID" value="KAF2402754.1"/>
    <property type="molecule type" value="Genomic_DNA"/>
</dbReference>
<dbReference type="GO" id="GO:0016491">
    <property type="term" value="F:oxidoreductase activity"/>
    <property type="evidence" value="ECO:0007669"/>
    <property type="project" value="InterPro"/>
</dbReference>
<name>A0A6G1I3J0_9PEZI</name>
<dbReference type="InterPro" id="IPR020843">
    <property type="entry name" value="ER"/>
</dbReference>
<organism evidence="2 3">
    <name type="scientific">Trichodelitschia bisporula</name>
    <dbReference type="NCBI Taxonomy" id="703511"/>
    <lineage>
        <taxon>Eukaryota</taxon>
        <taxon>Fungi</taxon>
        <taxon>Dikarya</taxon>
        <taxon>Ascomycota</taxon>
        <taxon>Pezizomycotina</taxon>
        <taxon>Dothideomycetes</taxon>
        <taxon>Dothideomycetes incertae sedis</taxon>
        <taxon>Phaeotrichales</taxon>
        <taxon>Phaeotrichaceae</taxon>
        <taxon>Trichodelitschia</taxon>
    </lineage>
</organism>
<keyword evidence="3" id="KW-1185">Reference proteome</keyword>
<dbReference type="Gene3D" id="3.90.180.10">
    <property type="entry name" value="Medium-chain alcohol dehydrogenases, catalytic domain"/>
    <property type="match status" value="1"/>
</dbReference>
<dbReference type="Gene3D" id="3.40.50.720">
    <property type="entry name" value="NAD(P)-binding Rossmann-like Domain"/>
    <property type="match status" value="1"/>
</dbReference>
<dbReference type="Pfam" id="PF00107">
    <property type="entry name" value="ADH_zinc_N"/>
    <property type="match status" value="1"/>
</dbReference>
<dbReference type="SUPFAM" id="SSF50129">
    <property type="entry name" value="GroES-like"/>
    <property type="match status" value="1"/>
</dbReference>
<dbReference type="GO" id="GO:0005739">
    <property type="term" value="C:mitochondrion"/>
    <property type="evidence" value="ECO:0007669"/>
    <property type="project" value="TreeGrafter"/>
</dbReference>
<dbReference type="Proteomes" id="UP000799640">
    <property type="component" value="Unassembled WGS sequence"/>
</dbReference>
<gene>
    <name evidence="2" type="ORF">EJ06DRAFT_505736</name>
</gene>
<dbReference type="InterPro" id="IPR011032">
    <property type="entry name" value="GroES-like_sf"/>
</dbReference>
<dbReference type="OrthoDB" id="10257049at2759"/>
<dbReference type="InterPro" id="IPR013149">
    <property type="entry name" value="ADH-like_C"/>
</dbReference>
<dbReference type="SMART" id="SM00829">
    <property type="entry name" value="PKS_ER"/>
    <property type="match status" value="1"/>
</dbReference>
<protein>
    <submittedName>
        <fullName evidence="2">NAD(P)-binding protein</fullName>
    </submittedName>
</protein>